<comment type="similarity">
    <text evidence="1">Belongs to the barstar family.</text>
</comment>
<dbReference type="Proteomes" id="UP000249555">
    <property type="component" value="Unassembled WGS sequence"/>
</dbReference>
<name>A0A2W5B5E7_9SPHN</name>
<dbReference type="AlphaFoldDB" id="A0A2W5B5E7"/>
<dbReference type="InterPro" id="IPR000468">
    <property type="entry name" value="Barstar"/>
</dbReference>
<comment type="caution">
    <text evidence="3">The sequence shown here is derived from an EMBL/GenBank/DDBJ whole genome shotgun (WGS) entry which is preliminary data.</text>
</comment>
<proteinExistence type="inferred from homology"/>
<feature type="domain" description="Barstar (barnase inhibitor)" evidence="2">
    <location>
        <begin position="11"/>
        <end position="88"/>
    </location>
</feature>
<reference evidence="3 4" key="1">
    <citation type="submission" date="2017-08" db="EMBL/GenBank/DDBJ databases">
        <title>Infants hospitalized years apart are colonized by the same room-sourced microbial strains.</title>
        <authorList>
            <person name="Brooks B."/>
            <person name="Olm M.R."/>
            <person name="Firek B.A."/>
            <person name="Baker R."/>
            <person name="Thomas B.C."/>
            <person name="Morowitz M.J."/>
            <person name="Banfield J.F."/>
        </authorList>
    </citation>
    <scope>NUCLEOTIDE SEQUENCE [LARGE SCALE GENOMIC DNA]</scope>
    <source>
        <strain evidence="3">S2_018_000_R3_119</strain>
    </source>
</reference>
<evidence type="ECO:0000313" key="3">
    <source>
        <dbReference type="EMBL" id="PZO75948.1"/>
    </source>
</evidence>
<gene>
    <name evidence="3" type="ORF">DI640_04010</name>
</gene>
<dbReference type="SUPFAM" id="SSF52038">
    <property type="entry name" value="Barstar-related"/>
    <property type="match status" value="1"/>
</dbReference>
<dbReference type="InterPro" id="IPR035905">
    <property type="entry name" value="Barstar-like_sf"/>
</dbReference>
<dbReference type="Gene3D" id="3.30.370.10">
    <property type="entry name" value="Barstar-like"/>
    <property type="match status" value="1"/>
</dbReference>
<evidence type="ECO:0000313" key="4">
    <source>
        <dbReference type="Proteomes" id="UP000249555"/>
    </source>
</evidence>
<evidence type="ECO:0000256" key="1">
    <source>
        <dbReference type="ARBA" id="ARBA00006845"/>
    </source>
</evidence>
<dbReference type="Pfam" id="PF01337">
    <property type="entry name" value="Barstar"/>
    <property type="match status" value="1"/>
</dbReference>
<protein>
    <submittedName>
        <fullName evidence="3">Ribonuclease inhibitor</fullName>
    </submittedName>
</protein>
<organism evidence="3 4">
    <name type="scientific">Sphingomonas taxi</name>
    <dbReference type="NCBI Taxonomy" id="1549858"/>
    <lineage>
        <taxon>Bacteria</taxon>
        <taxon>Pseudomonadati</taxon>
        <taxon>Pseudomonadota</taxon>
        <taxon>Alphaproteobacteria</taxon>
        <taxon>Sphingomonadales</taxon>
        <taxon>Sphingomonadaceae</taxon>
        <taxon>Sphingomonas</taxon>
    </lineage>
</organism>
<accession>A0A2W5B5E7</accession>
<dbReference type="EMBL" id="QFMX01000003">
    <property type="protein sequence ID" value="PZO75948.1"/>
    <property type="molecule type" value="Genomic_DNA"/>
</dbReference>
<sequence length="137" mass="15008">MRDGTVTTTPILTIVGSAIHDIPSFYAEINRLFMANEDWKLGESLDALDDMLRGGYGAVRGGGPVILVWQDIDRARSHLGFAATCAFLEAKLQRPDRYDVARIDRQLADLKSGTGQTYFDIILDIIAGHSNIDLVAA</sequence>
<evidence type="ECO:0000259" key="2">
    <source>
        <dbReference type="Pfam" id="PF01337"/>
    </source>
</evidence>